<dbReference type="SUPFAM" id="SSF81799">
    <property type="entry name" value="Putative methyltransferase TM0872, insert domain"/>
    <property type="match status" value="1"/>
</dbReference>
<dbReference type="SUPFAM" id="SSF53335">
    <property type="entry name" value="S-adenosyl-L-methionine-dependent methyltransferases"/>
    <property type="match status" value="1"/>
</dbReference>
<dbReference type="PIRSF" id="PIRSF004486">
    <property type="entry name" value="MraW"/>
    <property type="match status" value="1"/>
</dbReference>
<dbReference type="AlphaFoldDB" id="A0A3B1CKF9"/>
<keyword evidence="3 5" id="KW-0808">Transferase</keyword>
<dbReference type="GO" id="GO:0071424">
    <property type="term" value="F:rRNA (cytosine-N4-)-methyltransferase activity"/>
    <property type="evidence" value="ECO:0007669"/>
    <property type="project" value="TreeGrafter"/>
</dbReference>
<evidence type="ECO:0000256" key="4">
    <source>
        <dbReference type="ARBA" id="ARBA00022691"/>
    </source>
</evidence>
<dbReference type="EMBL" id="UOGB01000321">
    <property type="protein sequence ID" value="VAX25203.1"/>
    <property type="molecule type" value="Genomic_DNA"/>
</dbReference>
<comment type="similarity">
    <text evidence="1">Belongs to the methyltransferase superfamily. RsmH family.</text>
</comment>
<keyword evidence="2 5" id="KW-0489">Methyltransferase</keyword>
<gene>
    <name evidence="5" type="ORF">MNBD_NITROSPINAE03-2015</name>
</gene>
<proteinExistence type="inferred from homology"/>
<dbReference type="PANTHER" id="PTHR11265:SF0">
    <property type="entry name" value="12S RRNA N4-METHYLCYTIDINE METHYLTRANSFERASE"/>
    <property type="match status" value="1"/>
</dbReference>
<dbReference type="GO" id="GO:0005737">
    <property type="term" value="C:cytoplasm"/>
    <property type="evidence" value="ECO:0007669"/>
    <property type="project" value="TreeGrafter"/>
</dbReference>
<dbReference type="GO" id="GO:0070475">
    <property type="term" value="P:rRNA base methylation"/>
    <property type="evidence" value="ECO:0007669"/>
    <property type="project" value="TreeGrafter"/>
</dbReference>
<dbReference type="HAMAP" id="MF_01007">
    <property type="entry name" value="16SrRNA_methyltr_H"/>
    <property type="match status" value="1"/>
</dbReference>
<evidence type="ECO:0000256" key="1">
    <source>
        <dbReference type="ARBA" id="ARBA00010396"/>
    </source>
</evidence>
<name>A0A3B1CKF9_9ZZZZ</name>
<protein>
    <submittedName>
        <fullName evidence="5">16S rRNA (Cytosine(1402)-N(4))-methyltransferase</fullName>
        <ecNumber evidence="5">2.1.1.199</ecNumber>
    </submittedName>
</protein>
<dbReference type="InterPro" id="IPR002903">
    <property type="entry name" value="RsmH"/>
</dbReference>
<dbReference type="FunFam" id="1.10.150.170:FF:000003">
    <property type="entry name" value="Ribosomal RNA small subunit methyltransferase H"/>
    <property type="match status" value="1"/>
</dbReference>
<evidence type="ECO:0000256" key="3">
    <source>
        <dbReference type="ARBA" id="ARBA00022679"/>
    </source>
</evidence>
<dbReference type="NCBIfam" id="TIGR00006">
    <property type="entry name" value="16S rRNA (cytosine(1402)-N(4))-methyltransferase RsmH"/>
    <property type="match status" value="1"/>
</dbReference>
<evidence type="ECO:0000313" key="5">
    <source>
        <dbReference type="EMBL" id="VAX25203.1"/>
    </source>
</evidence>
<sequence>MEHVPVLVDEVLSIVSRPGQQIVVDATIGGGGHAEAILNAFEGVSLIGIDRDLTAVRRSKERLKNFEERASLSNAAFENMDEVLDSKGVDLVDVILMDLGVSSFHLDDPERGFSFQRSGPLDMRMDRSGELTADNIVNSYSERELALIFKKYGEERLARRIARAIAAQREKSRIETTGRLARIIEDSVPAKVRRGRIHPATRVFQAIRIAVNNEIENLATAIDRAVSRLKAGGRIIVISFHSLEDRIVKTTLRDLTRRCVCPKDLPVCVCGTPGKVELLTRKPVSPGATEILNNPRSRSARLRAARRLET</sequence>
<evidence type="ECO:0000256" key="2">
    <source>
        <dbReference type="ARBA" id="ARBA00022603"/>
    </source>
</evidence>
<dbReference type="InterPro" id="IPR023397">
    <property type="entry name" value="SAM-dep_MeTrfase_MraW_recog"/>
</dbReference>
<accession>A0A3B1CKF9</accession>
<dbReference type="Pfam" id="PF01795">
    <property type="entry name" value="Methyltransf_5"/>
    <property type="match status" value="1"/>
</dbReference>
<dbReference type="PANTHER" id="PTHR11265">
    <property type="entry name" value="S-ADENOSYL-METHYLTRANSFERASE MRAW"/>
    <property type="match status" value="1"/>
</dbReference>
<keyword evidence="4" id="KW-0949">S-adenosyl-L-methionine</keyword>
<dbReference type="Gene3D" id="1.10.150.170">
    <property type="entry name" value="Putative methyltransferase TM0872, insert domain"/>
    <property type="match status" value="1"/>
</dbReference>
<organism evidence="5">
    <name type="scientific">hydrothermal vent metagenome</name>
    <dbReference type="NCBI Taxonomy" id="652676"/>
    <lineage>
        <taxon>unclassified sequences</taxon>
        <taxon>metagenomes</taxon>
        <taxon>ecological metagenomes</taxon>
    </lineage>
</organism>
<dbReference type="InterPro" id="IPR029063">
    <property type="entry name" value="SAM-dependent_MTases_sf"/>
</dbReference>
<dbReference type="Gene3D" id="3.40.50.150">
    <property type="entry name" value="Vaccinia Virus protein VP39"/>
    <property type="match status" value="1"/>
</dbReference>
<reference evidence="5" key="1">
    <citation type="submission" date="2018-06" db="EMBL/GenBank/DDBJ databases">
        <authorList>
            <person name="Zhirakovskaya E."/>
        </authorList>
    </citation>
    <scope>NUCLEOTIDE SEQUENCE</scope>
</reference>
<dbReference type="EC" id="2.1.1.199" evidence="5"/>